<reference evidence="4" key="1">
    <citation type="submission" date="2023-07" db="EMBL/GenBank/DDBJ databases">
        <title>Genomic Encyclopedia of Type Strains, Phase IV (KMG-IV): sequencing the most valuable type-strain genomes for metagenomic binning, comparative biology and taxonomic classification.</title>
        <authorList>
            <person name="Goeker M."/>
        </authorList>
    </citation>
    <scope>NUCLEOTIDE SEQUENCE [LARGE SCALE GENOMIC DNA]</scope>
    <source>
        <strain evidence="4">DSM 21204</strain>
    </source>
</reference>
<dbReference type="EMBL" id="JAUSWO010000001">
    <property type="protein sequence ID" value="MDQ0513989.1"/>
    <property type="molecule type" value="Genomic_DNA"/>
</dbReference>
<feature type="chain" id="PRO_5047139361" evidence="3">
    <location>
        <begin position="29"/>
        <end position="693"/>
    </location>
</feature>
<keyword evidence="3" id="KW-0732">Signal</keyword>
<comment type="caution">
    <text evidence="4">The sequence shown here is derived from an EMBL/GenBank/DDBJ whole genome shotgun (WGS) entry which is preliminary data.</text>
</comment>
<feature type="region of interest" description="Disordered" evidence="2">
    <location>
        <begin position="37"/>
        <end position="62"/>
    </location>
</feature>
<evidence type="ECO:0000313" key="4">
    <source>
        <dbReference type="EMBL" id="MDQ0513989.1"/>
    </source>
</evidence>
<feature type="compositionally biased region" description="Low complexity" evidence="2">
    <location>
        <begin position="37"/>
        <end position="55"/>
    </location>
</feature>
<dbReference type="RefSeq" id="WP_256547317.1">
    <property type="nucleotide sequence ID" value="NZ_CP101809.1"/>
</dbReference>
<dbReference type="Proteomes" id="UP001240643">
    <property type="component" value="Unassembled WGS sequence"/>
</dbReference>
<keyword evidence="5" id="KW-1185">Reference proteome</keyword>
<evidence type="ECO:0000313" key="5">
    <source>
        <dbReference type="Proteomes" id="UP001240643"/>
    </source>
</evidence>
<sequence>MKKFNLFKKNKLWLASLGIATTSSLILAACANHAQNGNNNAGNNNTNQTSNPGTETPKEPVVPPIPVVPKIAVATQTQKALATDILEHSGVKKVLENSINSYKDAVTHQIATITQLDELNQTKVTKSIAALGKTEDAMANAATSSVVALVKTLKDNVEKAEINSVPTAEKQTFKAALDRVIHDADELLKTLKALPEANAPKKLSGLENSFKTALDGFTTATVANAGVKLKELLDTKDKYQTELKVVTERLVNVEQKAFVLDSSTSILENYINTKVATFLTGTNGPGHKSTLEHLTTRVRTGVLGKLGADLWTVGNISEAIAAQNRPVNIKAADKSDQLYAIVVGLAEQQFAWTQLNNTLKELSYSQNLLLKSDAAVNLLALHVEQNTPVDVARLNAYLVTDSANIAKLLSAKKSGSSSILETFENIVNSINNYEKYLVVTGTDINAKTKLETDVEDVGSDTTKAAAVNKFKTAVKKLKNNFNAFKTEWDKSELRTLLVQKAANNKISYPLLTQAIELNQAIGVSKNYGDVLQVVGYVELLAKKISKITTAVENTNSMNKLFTTLQTIIADIDGITDGTFGYALTQFAGITSSTKQAKIKEIAEKTGDTKVGYVYTDLVDGKARNNQTPANLSFKQLKAELEKLQTGAGKLLTPITALLNSQLRPSETSQNAILTKHLTDLFNNGNVLPDTENH</sequence>
<feature type="signal peptide" evidence="3">
    <location>
        <begin position="1"/>
        <end position="28"/>
    </location>
</feature>
<evidence type="ECO:0000256" key="2">
    <source>
        <dbReference type="SAM" id="MobiDB-lite"/>
    </source>
</evidence>
<keyword evidence="1" id="KW-0175">Coiled coil</keyword>
<protein>
    <submittedName>
        <fullName evidence="4">Tetratricopeptide (TPR) repeat protein</fullName>
    </submittedName>
</protein>
<evidence type="ECO:0000256" key="1">
    <source>
        <dbReference type="SAM" id="Coils"/>
    </source>
</evidence>
<name>A0ABU0LZ86_9BACT</name>
<dbReference type="PROSITE" id="PS51257">
    <property type="entry name" value="PROKAR_LIPOPROTEIN"/>
    <property type="match status" value="1"/>
</dbReference>
<evidence type="ECO:0000256" key="3">
    <source>
        <dbReference type="SAM" id="SignalP"/>
    </source>
</evidence>
<feature type="coiled-coil region" evidence="1">
    <location>
        <begin position="229"/>
        <end position="256"/>
    </location>
</feature>
<gene>
    <name evidence="4" type="ORF">J2Z62_000427</name>
</gene>
<proteinExistence type="predicted"/>
<organism evidence="4 5">
    <name type="scientific">Mycoplasmoides fastidiosum</name>
    <dbReference type="NCBI Taxonomy" id="92758"/>
    <lineage>
        <taxon>Bacteria</taxon>
        <taxon>Bacillati</taxon>
        <taxon>Mycoplasmatota</taxon>
        <taxon>Mycoplasmoidales</taxon>
        <taxon>Mycoplasmoidaceae</taxon>
        <taxon>Mycoplasmoides</taxon>
    </lineage>
</organism>
<accession>A0ABU0LZ86</accession>